<gene>
    <name evidence="9" type="primary">EFG1</name>
    <name evidence="9" type="ORF">FIM1_348</name>
</gene>
<dbReference type="InterPro" id="IPR019310">
    <property type="entry name" value="Efg1"/>
</dbReference>
<feature type="region of interest" description="Disordered" evidence="8">
    <location>
        <begin position="200"/>
        <end position="231"/>
    </location>
</feature>
<comment type="subcellular location">
    <subcellularLocation>
        <location evidence="1">Nucleus</location>
        <location evidence="1">Nucleolus</location>
    </subcellularLocation>
</comment>
<evidence type="ECO:0000256" key="4">
    <source>
        <dbReference type="ARBA" id="ARBA00019827"/>
    </source>
</evidence>
<accession>A0ABX6EQJ8</accession>
<keyword evidence="5" id="KW-0698">rRNA processing</keyword>
<keyword evidence="6" id="KW-0175">Coiled coil</keyword>
<evidence type="ECO:0000256" key="6">
    <source>
        <dbReference type="ARBA" id="ARBA00023054"/>
    </source>
</evidence>
<organism evidence="9 10">
    <name type="scientific">Kluyveromyces marxianus</name>
    <name type="common">Yeast</name>
    <name type="synonym">Candida kefyr</name>
    <dbReference type="NCBI Taxonomy" id="4911"/>
    <lineage>
        <taxon>Eukaryota</taxon>
        <taxon>Fungi</taxon>
        <taxon>Dikarya</taxon>
        <taxon>Ascomycota</taxon>
        <taxon>Saccharomycotina</taxon>
        <taxon>Saccharomycetes</taxon>
        <taxon>Saccharomycetales</taxon>
        <taxon>Saccharomycetaceae</taxon>
        <taxon>Kluyveromyces</taxon>
    </lineage>
</organism>
<protein>
    <recommendedName>
        <fullName evidence="3">rRNA-processing protein EFG1</fullName>
    </recommendedName>
    <alternativeName>
        <fullName evidence="4">rRNA-processing protein efg1</fullName>
    </alternativeName>
</protein>
<evidence type="ECO:0000256" key="7">
    <source>
        <dbReference type="ARBA" id="ARBA00023242"/>
    </source>
</evidence>
<sequence>MNPKSKRPRQRHDSSLQLASVIGAGANKIKKQIRNVERLLQKRRDVLPDTVIVEKERMLEGLKFELKEAELRQIGRKNAKKYHMVRFFERKKAMRKYKQASKKVLAQPEDKELQKELREATIDLCYVVNFPRLSKYIALYPATSDSVEKMSEEERKGVEQTNAKRAEFRSLVAKQLDEGTLPVSLEDIIKGKRLNKDSTGVMLEEEQVQEEAMERDLDNQGVEEEEDDFFE</sequence>
<name>A0ABX6EQJ8_KLUMA</name>
<proteinExistence type="inferred from homology"/>
<keyword evidence="10" id="KW-1185">Reference proteome</keyword>
<feature type="compositionally biased region" description="Acidic residues" evidence="8">
    <location>
        <begin position="221"/>
        <end position="231"/>
    </location>
</feature>
<evidence type="ECO:0000313" key="9">
    <source>
        <dbReference type="EMBL" id="QGN13705.1"/>
    </source>
</evidence>
<dbReference type="Pfam" id="PF10153">
    <property type="entry name" value="Efg1"/>
    <property type="match status" value="1"/>
</dbReference>
<dbReference type="PANTHER" id="PTHR33911">
    <property type="entry name" value="RRNA-PROCESSING PROTEIN EFG1"/>
    <property type="match status" value="1"/>
</dbReference>
<reference evidence="9 10" key="1">
    <citation type="submission" date="2016-03" db="EMBL/GenBank/DDBJ databases">
        <title>How can Kluyveromyces marxianus grow so fast - potential evolutionary course in Saccharomyces Complex revealed by comparative genomics.</title>
        <authorList>
            <person name="Mo W."/>
            <person name="Lu W."/>
            <person name="Yang X."/>
            <person name="Qi J."/>
            <person name="Lv H."/>
        </authorList>
    </citation>
    <scope>NUCLEOTIDE SEQUENCE [LARGE SCALE GENOMIC DNA]</scope>
    <source>
        <strain evidence="9 10">FIM1</strain>
    </source>
</reference>
<dbReference type="Proteomes" id="UP000422736">
    <property type="component" value="Chromosome 1"/>
</dbReference>
<comment type="similarity">
    <text evidence="2">Belongs to the EFG1 family.</text>
</comment>
<dbReference type="PANTHER" id="PTHR33911:SF1">
    <property type="entry name" value="RRNA-PROCESSING PROTEIN EFG1"/>
    <property type="match status" value="1"/>
</dbReference>
<evidence type="ECO:0000256" key="3">
    <source>
        <dbReference type="ARBA" id="ARBA00018689"/>
    </source>
</evidence>
<evidence type="ECO:0000256" key="5">
    <source>
        <dbReference type="ARBA" id="ARBA00022552"/>
    </source>
</evidence>
<evidence type="ECO:0000256" key="1">
    <source>
        <dbReference type="ARBA" id="ARBA00004604"/>
    </source>
</evidence>
<evidence type="ECO:0000256" key="8">
    <source>
        <dbReference type="SAM" id="MobiDB-lite"/>
    </source>
</evidence>
<dbReference type="InterPro" id="IPR050786">
    <property type="entry name" value="EFG1_rRNA-proc"/>
</dbReference>
<dbReference type="EMBL" id="CP015054">
    <property type="protein sequence ID" value="QGN13705.1"/>
    <property type="molecule type" value="Genomic_DNA"/>
</dbReference>
<evidence type="ECO:0000256" key="2">
    <source>
        <dbReference type="ARBA" id="ARBA00006916"/>
    </source>
</evidence>
<keyword evidence="7" id="KW-0539">Nucleus</keyword>
<reference evidence="9 10" key="2">
    <citation type="submission" date="2019-11" db="EMBL/GenBank/DDBJ databases">
        <authorList>
            <person name="Lu H."/>
        </authorList>
    </citation>
    <scope>NUCLEOTIDE SEQUENCE [LARGE SCALE GENOMIC DNA]</scope>
    <source>
        <strain evidence="9 10">FIM1</strain>
    </source>
</reference>
<evidence type="ECO:0000313" key="10">
    <source>
        <dbReference type="Proteomes" id="UP000422736"/>
    </source>
</evidence>